<dbReference type="EMBL" id="CAJNOJ010000018">
    <property type="protein sequence ID" value="CAF0830280.1"/>
    <property type="molecule type" value="Genomic_DNA"/>
</dbReference>
<dbReference type="PANTHER" id="PTHR33861">
    <property type="entry name" value="PROTEIN CBG18333"/>
    <property type="match status" value="1"/>
</dbReference>
<comment type="caution">
    <text evidence="2">The sequence shown here is derived from an EMBL/GenBank/DDBJ whole genome shotgun (WGS) entry which is preliminary data.</text>
</comment>
<proteinExistence type="predicted"/>
<dbReference type="GO" id="GO:0007141">
    <property type="term" value="P:male meiosis I"/>
    <property type="evidence" value="ECO:0007669"/>
    <property type="project" value="TreeGrafter"/>
</dbReference>
<evidence type="ECO:0000313" key="2">
    <source>
        <dbReference type="EMBL" id="CAF1370705.1"/>
    </source>
</evidence>
<name>A0A815IN04_ADIRI</name>
<accession>A0A815IN04</accession>
<protein>
    <submittedName>
        <fullName evidence="2">Uncharacterized protein</fullName>
    </submittedName>
</protein>
<organism evidence="2 3">
    <name type="scientific">Adineta ricciae</name>
    <name type="common">Rotifer</name>
    <dbReference type="NCBI Taxonomy" id="249248"/>
    <lineage>
        <taxon>Eukaryota</taxon>
        <taxon>Metazoa</taxon>
        <taxon>Spiralia</taxon>
        <taxon>Gnathifera</taxon>
        <taxon>Rotifera</taxon>
        <taxon>Eurotatoria</taxon>
        <taxon>Bdelloidea</taxon>
        <taxon>Adinetida</taxon>
        <taxon>Adinetidae</taxon>
        <taxon>Adineta</taxon>
    </lineage>
</organism>
<dbReference type="EMBL" id="CAJNOR010003040">
    <property type="protein sequence ID" value="CAF1370705.1"/>
    <property type="molecule type" value="Genomic_DNA"/>
</dbReference>
<dbReference type="PANTHER" id="PTHR33861:SF5">
    <property type="entry name" value="GAMMA-TUBULIN COMPLEX COMPONENT"/>
    <property type="match status" value="1"/>
</dbReference>
<dbReference type="InterPro" id="IPR027963">
    <property type="entry name" value="MEIOC"/>
</dbReference>
<evidence type="ECO:0000313" key="1">
    <source>
        <dbReference type="EMBL" id="CAF0830280.1"/>
    </source>
</evidence>
<dbReference type="GO" id="GO:0005737">
    <property type="term" value="C:cytoplasm"/>
    <property type="evidence" value="ECO:0007669"/>
    <property type="project" value="TreeGrafter"/>
</dbReference>
<reference evidence="2" key="1">
    <citation type="submission" date="2021-02" db="EMBL/GenBank/DDBJ databases">
        <authorList>
            <person name="Nowell W R."/>
        </authorList>
    </citation>
    <scope>NUCLEOTIDE SEQUENCE</scope>
</reference>
<dbReference type="Pfam" id="PF15189">
    <property type="entry name" value="MEIOC"/>
    <property type="match status" value="1"/>
</dbReference>
<evidence type="ECO:0000313" key="3">
    <source>
        <dbReference type="Proteomes" id="UP000663828"/>
    </source>
</evidence>
<sequence length="457" mass="52613">MLSSPLQTSASTMIDDRVLRAYLQQNSTWSLNESGHMDHYSLSSSGNGDKFLNNSVHFPTEMRSANLNQIVSNIVEESSEHQPHGILSTFILQKDDQHMYRAKNSSFVSGSGSLRNIPDNYPFQHYSPKDVQVLLRKGDNHSVNSLVQNIPLQKFRQMIGLQPSSGSLSLHERINRNNNDCTNLNQQFLPLSSSSSSLPTFNQQQNYSRQQSSMANLYLDDTISMNDVNLPSSITSNQEMNYYRSNRRTGVTNTLHIAIEKCSEQLNYIRDSYAETESKIGIQILHKTSSSATDVTNTTVLNNPSRVDRLIAEYYYEYNRIIRLHERIKENISLQDSEATRQTLDEWFTAINTVRDRRRQEINNATEKFRIAEARLSDEKNILQLAESLRVLRITTRKIRTILWCWLYWSTNNIDNKITLVARHESQFNHLFSTTFDVFKSDSIISNANCKENQCNK</sequence>
<dbReference type="Proteomes" id="UP000663828">
    <property type="component" value="Unassembled WGS sequence"/>
</dbReference>
<gene>
    <name evidence="1" type="ORF">EDS130_LOCUS6301</name>
    <name evidence="2" type="ORF">XAT740_LOCUS32524</name>
</gene>
<keyword evidence="3" id="KW-1185">Reference proteome</keyword>
<dbReference type="GO" id="GO:0048255">
    <property type="term" value="P:mRNA stabilization"/>
    <property type="evidence" value="ECO:0007669"/>
    <property type="project" value="TreeGrafter"/>
</dbReference>
<dbReference type="GO" id="GO:0007144">
    <property type="term" value="P:female meiosis I"/>
    <property type="evidence" value="ECO:0007669"/>
    <property type="project" value="TreeGrafter"/>
</dbReference>
<dbReference type="Proteomes" id="UP000663852">
    <property type="component" value="Unassembled WGS sequence"/>
</dbReference>
<dbReference type="OrthoDB" id="5978002at2759"/>
<dbReference type="GO" id="GO:0005634">
    <property type="term" value="C:nucleus"/>
    <property type="evidence" value="ECO:0007669"/>
    <property type="project" value="TreeGrafter"/>
</dbReference>
<dbReference type="AlphaFoldDB" id="A0A815IN04"/>